<dbReference type="InterPro" id="IPR015424">
    <property type="entry name" value="PyrdxlP-dep_Trfase"/>
</dbReference>
<reference evidence="7 8" key="1">
    <citation type="submission" date="2018-08" db="EMBL/GenBank/DDBJ databases">
        <title>Muricauda nanhaiensis sp. nov., isolated from seawater of the South China Sea.</title>
        <authorList>
            <person name="Dang Y."/>
        </authorList>
    </citation>
    <scope>NUCLEOTIDE SEQUENCE [LARGE SCALE GENOMIC DNA]</scope>
    <source>
        <strain evidence="7 8">SM1704</strain>
    </source>
</reference>
<keyword evidence="4 7" id="KW-0808">Transferase</keyword>
<evidence type="ECO:0000256" key="1">
    <source>
        <dbReference type="ARBA" id="ARBA00001933"/>
    </source>
</evidence>
<accession>A0A371JLS2</accession>
<dbReference type="GO" id="GO:0006520">
    <property type="term" value="P:amino acid metabolic process"/>
    <property type="evidence" value="ECO:0007669"/>
    <property type="project" value="InterPro"/>
</dbReference>
<evidence type="ECO:0000313" key="8">
    <source>
        <dbReference type="Proteomes" id="UP000261828"/>
    </source>
</evidence>
<evidence type="ECO:0000259" key="6">
    <source>
        <dbReference type="Pfam" id="PF00155"/>
    </source>
</evidence>
<gene>
    <name evidence="7" type="ORF">DX873_15960</name>
</gene>
<sequence length="424" mass="47776">MIDLDSTMGKVKPSATLAINELSAEIISQGKEVFRLGFGQSPFPVPTKIVEALKKNAHQKDYLPVQGLYELREEIGNYFKRNYQLQVNANSILVGPGSKELIYNFQVACSFDELLLPTPSWVSYEPQAFLNNHTVKWLPTLETNGWKLDPKALEEHCKKDTDKKRVLILNYPSNPLGNTYSDAELEDLAHMLRKEEILVIADEIYGEVHHEGNHQTIAKFYPEGTIISTGLSKWAGAGGWRFGIFVFPEELTYIQKAMAVVASETFTSVSAPIQYAAIEAYKEDESLKEYLNASRKILKAVGHYVYTELTKLGVTMPKPEGGFYLYPNFGKWKSQIISKGIDSSEEFCQILLNETGVALLPGTAFGHPKDCFSARLSYVDFDGEKFLVFMRKHPETKIDNDIIEQQCPRISLAVKKIASWILTL</sequence>
<dbReference type="PANTHER" id="PTHR46383">
    <property type="entry name" value="ASPARTATE AMINOTRANSFERASE"/>
    <property type="match status" value="1"/>
</dbReference>
<dbReference type="InterPro" id="IPR015422">
    <property type="entry name" value="PyrdxlP-dep_Trfase_small"/>
</dbReference>
<keyword evidence="3 7" id="KW-0032">Aminotransferase</keyword>
<dbReference type="CDD" id="cd00609">
    <property type="entry name" value="AAT_like"/>
    <property type="match status" value="1"/>
</dbReference>
<proteinExistence type="inferred from homology"/>
<keyword evidence="5" id="KW-0663">Pyridoxal phosphate</keyword>
<dbReference type="InterPro" id="IPR004839">
    <property type="entry name" value="Aminotransferase_I/II_large"/>
</dbReference>
<dbReference type="InterPro" id="IPR050596">
    <property type="entry name" value="AspAT/PAT-like"/>
</dbReference>
<dbReference type="EMBL" id="QTJX01000005">
    <property type="protein sequence ID" value="RDY58026.1"/>
    <property type="molecule type" value="Genomic_DNA"/>
</dbReference>
<dbReference type="Pfam" id="PF00155">
    <property type="entry name" value="Aminotran_1_2"/>
    <property type="match status" value="1"/>
</dbReference>
<evidence type="ECO:0000256" key="2">
    <source>
        <dbReference type="ARBA" id="ARBA00007441"/>
    </source>
</evidence>
<evidence type="ECO:0000256" key="3">
    <source>
        <dbReference type="ARBA" id="ARBA00022576"/>
    </source>
</evidence>
<keyword evidence="8" id="KW-1185">Reference proteome</keyword>
<dbReference type="Proteomes" id="UP000261828">
    <property type="component" value="Unassembled WGS sequence"/>
</dbReference>
<dbReference type="Gene3D" id="3.90.1150.10">
    <property type="entry name" value="Aspartate Aminotransferase, domain 1"/>
    <property type="match status" value="1"/>
</dbReference>
<dbReference type="GO" id="GO:0030170">
    <property type="term" value="F:pyridoxal phosphate binding"/>
    <property type="evidence" value="ECO:0007669"/>
    <property type="project" value="InterPro"/>
</dbReference>
<dbReference type="AlphaFoldDB" id="A0A371JLS2"/>
<evidence type="ECO:0000256" key="5">
    <source>
        <dbReference type="ARBA" id="ARBA00022898"/>
    </source>
</evidence>
<comment type="caution">
    <text evidence="7">The sequence shown here is derived from an EMBL/GenBank/DDBJ whole genome shotgun (WGS) entry which is preliminary data.</text>
</comment>
<dbReference type="PANTHER" id="PTHR46383:SF1">
    <property type="entry name" value="ASPARTATE AMINOTRANSFERASE"/>
    <property type="match status" value="1"/>
</dbReference>
<protein>
    <submittedName>
        <fullName evidence="7">Aminotransferase class I/II-fold pyridoxal phosphate-dependent enzyme</fullName>
    </submittedName>
</protein>
<dbReference type="RefSeq" id="WP_116185496.1">
    <property type="nucleotide sequence ID" value="NZ_QTJX01000005.1"/>
</dbReference>
<dbReference type="InterPro" id="IPR015421">
    <property type="entry name" value="PyrdxlP-dep_Trfase_major"/>
</dbReference>
<dbReference type="OrthoDB" id="1489696at2"/>
<dbReference type="SUPFAM" id="SSF53383">
    <property type="entry name" value="PLP-dependent transferases"/>
    <property type="match status" value="1"/>
</dbReference>
<dbReference type="GO" id="GO:0008483">
    <property type="term" value="F:transaminase activity"/>
    <property type="evidence" value="ECO:0007669"/>
    <property type="project" value="UniProtKB-KW"/>
</dbReference>
<comment type="cofactor">
    <cofactor evidence="1">
        <name>pyridoxal 5'-phosphate</name>
        <dbReference type="ChEBI" id="CHEBI:597326"/>
    </cofactor>
</comment>
<name>A0A371JLS2_9FLAO</name>
<evidence type="ECO:0000256" key="4">
    <source>
        <dbReference type="ARBA" id="ARBA00022679"/>
    </source>
</evidence>
<evidence type="ECO:0000313" key="7">
    <source>
        <dbReference type="EMBL" id="RDY58026.1"/>
    </source>
</evidence>
<dbReference type="Gene3D" id="3.40.640.10">
    <property type="entry name" value="Type I PLP-dependent aspartate aminotransferase-like (Major domain)"/>
    <property type="match status" value="1"/>
</dbReference>
<comment type="similarity">
    <text evidence="2">Belongs to the class-I pyridoxal-phosphate-dependent aminotransferase family.</text>
</comment>
<organism evidence="7 8">
    <name type="scientific">Flagellimonas nanhaiensis</name>
    <dbReference type="NCBI Taxonomy" id="2292706"/>
    <lineage>
        <taxon>Bacteria</taxon>
        <taxon>Pseudomonadati</taxon>
        <taxon>Bacteroidota</taxon>
        <taxon>Flavobacteriia</taxon>
        <taxon>Flavobacteriales</taxon>
        <taxon>Flavobacteriaceae</taxon>
        <taxon>Flagellimonas</taxon>
    </lineage>
</organism>
<feature type="domain" description="Aminotransferase class I/classII large" evidence="6">
    <location>
        <begin position="32"/>
        <end position="369"/>
    </location>
</feature>